<evidence type="ECO:0000313" key="3">
    <source>
        <dbReference type="Proteomes" id="UP001303046"/>
    </source>
</evidence>
<name>A0ABR1BQH2_NECAM</name>
<evidence type="ECO:0000313" key="2">
    <source>
        <dbReference type="EMBL" id="KAK6728140.1"/>
    </source>
</evidence>
<organism evidence="2 3">
    <name type="scientific">Necator americanus</name>
    <name type="common">Human hookworm</name>
    <dbReference type="NCBI Taxonomy" id="51031"/>
    <lineage>
        <taxon>Eukaryota</taxon>
        <taxon>Metazoa</taxon>
        <taxon>Ecdysozoa</taxon>
        <taxon>Nematoda</taxon>
        <taxon>Chromadorea</taxon>
        <taxon>Rhabditida</taxon>
        <taxon>Rhabditina</taxon>
        <taxon>Rhabditomorpha</taxon>
        <taxon>Strongyloidea</taxon>
        <taxon>Ancylostomatidae</taxon>
        <taxon>Bunostominae</taxon>
        <taxon>Necator</taxon>
    </lineage>
</organism>
<feature type="compositionally biased region" description="Basic and acidic residues" evidence="1">
    <location>
        <begin position="82"/>
        <end position="91"/>
    </location>
</feature>
<reference evidence="2 3" key="1">
    <citation type="submission" date="2023-08" db="EMBL/GenBank/DDBJ databases">
        <title>A Necator americanus chromosomal reference genome.</title>
        <authorList>
            <person name="Ilik V."/>
            <person name="Petrzelkova K.J."/>
            <person name="Pardy F."/>
            <person name="Fuh T."/>
            <person name="Niatou-Singa F.S."/>
            <person name="Gouil Q."/>
            <person name="Baker L."/>
            <person name="Ritchie M.E."/>
            <person name="Jex A.R."/>
            <person name="Gazzola D."/>
            <person name="Li H."/>
            <person name="Toshio Fujiwara R."/>
            <person name="Zhan B."/>
            <person name="Aroian R.V."/>
            <person name="Pafco B."/>
            <person name="Schwarz E.M."/>
        </authorList>
    </citation>
    <scope>NUCLEOTIDE SEQUENCE [LARGE SCALE GENOMIC DNA]</scope>
    <source>
        <strain evidence="2 3">Aroian</strain>
        <tissue evidence="2">Whole animal</tissue>
    </source>
</reference>
<dbReference type="EMBL" id="JAVFWL010000001">
    <property type="protein sequence ID" value="KAK6728140.1"/>
    <property type="molecule type" value="Genomic_DNA"/>
</dbReference>
<sequence>MLSGEQIEEMKRTSGSWKLQRNRNVDDATETEAAVDKLVRTLHTAAAYIHTSHQIARLTSSKIFPAGCCGAGDRDDMEALEDESRAADEKTGVQPIISPQNPIPEPDKSCRRGSRIDINNLAS</sequence>
<feature type="region of interest" description="Disordered" evidence="1">
    <location>
        <begin position="79"/>
        <end position="123"/>
    </location>
</feature>
<comment type="caution">
    <text evidence="2">The sequence shown here is derived from an EMBL/GenBank/DDBJ whole genome shotgun (WGS) entry which is preliminary data.</text>
</comment>
<feature type="region of interest" description="Disordered" evidence="1">
    <location>
        <begin position="1"/>
        <end position="30"/>
    </location>
</feature>
<accession>A0ABR1BQH2</accession>
<proteinExistence type="predicted"/>
<evidence type="ECO:0000256" key="1">
    <source>
        <dbReference type="SAM" id="MobiDB-lite"/>
    </source>
</evidence>
<protein>
    <submittedName>
        <fullName evidence="2">Uncharacterized protein</fullName>
    </submittedName>
</protein>
<gene>
    <name evidence="2" type="primary">Necator_chrI.g1785</name>
    <name evidence="2" type="ORF">RB195_005659</name>
</gene>
<keyword evidence="3" id="KW-1185">Reference proteome</keyword>
<dbReference type="Proteomes" id="UP001303046">
    <property type="component" value="Unassembled WGS sequence"/>
</dbReference>